<proteinExistence type="predicted"/>
<dbReference type="SUPFAM" id="SSF55729">
    <property type="entry name" value="Acyl-CoA N-acyltransferases (Nat)"/>
    <property type="match status" value="1"/>
</dbReference>
<protein>
    <submittedName>
        <fullName evidence="4">GNAT family N-acetyltransferase</fullName>
    </submittedName>
</protein>
<dbReference type="PANTHER" id="PTHR43420">
    <property type="entry name" value="ACETYLTRANSFERASE"/>
    <property type="match status" value="1"/>
</dbReference>
<reference evidence="4 5" key="1">
    <citation type="submission" date="2019-07" db="EMBL/GenBank/DDBJ databases">
        <authorList>
            <person name="Li J."/>
        </authorList>
    </citation>
    <scope>NUCLEOTIDE SEQUENCE [LARGE SCALE GENOMIC DNA]</scope>
    <source>
        <strain evidence="4 5">TKL69</strain>
    </source>
</reference>
<dbReference type="OrthoDB" id="185406at2"/>
<dbReference type="RefSeq" id="WP_143895330.1">
    <property type="nucleotide sequence ID" value="NZ_CP041666.1"/>
</dbReference>
<sequence>MLYFREIDVVKDRSTIIEFRKDSFKVSFGDPSPFGEEEDYVQWVKEKMIDYPDGFVLLELDHIPIGQVELSIRSYEDREIGYVHLYYICEQYRGKGYGKLLHDYAINFFKRNHIKEFHLRVSPTNKRAIQFYRKIGLDEIGPELDGKVIRMRGIVS</sequence>
<dbReference type="Proteomes" id="UP000315215">
    <property type="component" value="Chromosome"/>
</dbReference>
<feature type="domain" description="N-acetyltransferase" evidence="3">
    <location>
        <begin position="2"/>
        <end position="156"/>
    </location>
</feature>
<accession>A0A516KI88</accession>
<evidence type="ECO:0000313" key="4">
    <source>
        <dbReference type="EMBL" id="QDP41115.1"/>
    </source>
</evidence>
<evidence type="ECO:0000256" key="1">
    <source>
        <dbReference type="ARBA" id="ARBA00022679"/>
    </source>
</evidence>
<dbReference type="CDD" id="cd04301">
    <property type="entry name" value="NAT_SF"/>
    <property type="match status" value="1"/>
</dbReference>
<name>A0A516KI88_9BACI</name>
<evidence type="ECO:0000259" key="3">
    <source>
        <dbReference type="PROSITE" id="PS51186"/>
    </source>
</evidence>
<keyword evidence="5" id="KW-1185">Reference proteome</keyword>
<dbReference type="InterPro" id="IPR050680">
    <property type="entry name" value="YpeA/RimI_acetyltransf"/>
</dbReference>
<keyword evidence="2" id="KW-0012">Acyltransferase</keyword>
<dbReference type="AlphaFoldDB" id="A0A516KI88"/>
<evidence type="ECO:0000313" key="5">
    <source>
        <dbReference type="Proteomes" id="UP000315215"/>
    </source>
</evidence>
<gene>
    <name evidence="4" type="ORF">FN924_13490</name>
</gene>
<dbReference type="InterPro" id="IPR000182">
    <property type="entry name" value="GNAT_dom"/>
</dbReference>
<dbReference type="Pfam" id="PF00583">
    <property type="entry name" value="Acetyltransf_1"/>
    <property type="match status" value="1"/>
</dbReference>
<dbReference type="KEGG" id="aqt:FN924_13490"/>
<dbReference type="EMBL" id="CP041666">
    <property type="protein sequence ID" value="QDP41115.1"/>
    <property type="molecule type" value="Genomic_DNA"/>
</dbReference>
<dbReference type="GO" id="GO:0016747">
    <property type="term" value="F:acyltransferase activity, transferring groups other than amino-acyl groups"/>
    <property type="evidence" value="ECO:0007669"/>
    <property type="project" value="InterPro"/>
</dbReference>
<dbReference type="Gene3D" id="3.40.630.30">
    <property type="match status" value="1"/>
</dbReference>
<dbReference type="InterPro" id="IPR016181">
    <property type="entry name" value="Acyl_CoA_acyltransferase"/>
</dbReference>
<dbReference type="PROSITE" id="PS51186">
    <property type="entry name" value="GNAT"/>
    <property type="match status" value="1"/>
</dbReference>
<keyword evidence="1 4" id="KW-0808">Transferase</keyword>
<organism evidence="4 5">
    <name type="scientific">Radiobacillus deserti</name>
    <dbReference type="NCBI Taxonomy" id="2594883"/>
    <lineage>
        <taxon>Bacteria</taxon>
        <taxon>Bacillati</taxon>
        <taxon>Bacillota</taxon>
        <taxon>Bacilli</taxon>
        <taxon>Bacillales</taxon>
        <taxon>Bacillaceae</taxon>
        <taxon>Radiobacillus</taxon>
    </lineage>
</organism>
<evidence type="ECO:0000256" key="2">
    <source>
        <dbReference type="ARBA" id="ARBA00023315"/>
    </source>
</evidence>